<dbReference type="RefSeq" id="WP_105039375.1">
    <property type="nucleotide sequence ID" value="NZ_PPSL01000003.1"/>
</dbReference>
<name>A0A2S7SVJ7_9BACT</name>
<feature type="domain" description="Peptidase M28" evidence="2">
    <location>
        <begin position="83"/>
        <end position="295"/>
    </location>
</feature>
<dbReference type="Proteomes" id="UP000239872">
    <property type="component" value="Unassembled WGS sequence"/>
</dbReference>
<dbReference type="GO" id="GO:0006508">
    <property type="term" value="P:proteolysis"/>
    <property type="evidence" value="ECO:0007669"/>
    <property type="project" value="InterPro"/>
</dbReference>
<dbReference type="PANTHER" id="PTHR12147">
    <property type="entry name" value="METALLOPEPTIDASE M28 FAMILY MEMBER"/>
    <property type="match status" value="1"/>
</dbReference>
<dbReference type="InterPro" id="IPR045175">
    <property type="entry name" value="M28_fam"/>
</dbReference>
<evidence type="ECO:0000259" key="2">
    <source>
        <dbReference type="Pfam" id="PF04389"/>
    </source>
</evidence>
<evidence type="ECO:0000313" key="3">
    <source>
        <dbReference type="EMBL" id="PQJ10647.1"/>
    </source>
</evidence>
<gene>
    <name evidence="3" type="ORF">CJD36_011785</name>
</gene>
<protein>
    <submittedName>
        <fullName evidence="3">Peptidase M28</fullName>
    </submittedName>
</protein>
<dbReference type="Pfam" id="PF04389">
    <property type="entry name" value="Peptidase_M28"/>
    <property type="match status" value="1"/>
</dbReference>
<evidence type="ECO:0000313" key="4">
    <source>
        <dbReference type="Proteomes" id="UP000239872"/>
    </source>
</evidence>
<sequence>MKNLLVVFLLISFGALAKGTVVCADSIQLRRHVYTITGGPTFRNINDTTTLNKTSHYIQNELGKYTTTVTLQPYQVNGKEYRNIIASYGPENAPRIIIGAHYDVCDEQAGADDNASGVAGLLELARMLSKEDASKWQYRIDLVAYTLEEPPSFKTANMGSTVHARHLAEAHVPVLGMISLEMIGYYKDAKHTQKYPLGFFKWFYGTRGNYITVVKKLHGGKFVRQFTRGFKHGDNIITKVFAAPSWVPGVDWSDHLSYWAYGWQALMITDTSFFRNANYHEKTDTPDTLDYSRMSFVVTNLFNAVSKMAKG</sequence>
<accession>A0A2S7SVJ7</accession>
<dbReference type="InterPro" id="IPR007484">
    <property type="entry name" value="Peptidase_M28"/>
</dbReference>
<dbReference type="OrthoDB" id="9789219at2"/>
<organism evidence="3 4">
    <name type="scientific">Flavipsychrobacter stenotrophus</name>
    <dbReference type="NCBI Taxonomy" id="2077091"/>
    <lineage>
        <taxon>Bacteria</taxon>
        <taxon>Pseudomonadati</taxon>
        <taxon>Bacteroidota</taxon>
        <taxon>Chitinophagia</taxon>
        <taxon>Chitinophagales</taxon>
        <taxon>Chitinophagaceae</taxon>
        <taxon>Flavipsychrobacter</taxon>
    </lineage>
</organism>
<feature type="chain" id="PRO_5015392225" evidence="1">
    <location>
        <begin position="18"/>
        <end position="311"/>
    </location>
</feature>
<comment type="caution">
    <text evidence="3">The sequence shown here is derived from an EMBL/GenBank/DDBJ whole genome shotgun (WGS) entry which is preliminary data.</text>
</comment>
<evidence type="ECO:0000256" key="1">
    <source>
        <dbReference type="SAM" id="SignalP"/>
    </source>
</evidence>
<dbReference type="Gene3D" id="3.40.630.10">
    <property type="entry name" value="Zn peptidases"/>
    <property type="match status" value="1"/>
</dbReference>
<dbReference type="PANTHER" id="PTHR12147:SF26">
    <property type="entry name" value="PEPTIDASE M28 DOMAIN-CONTAINING PROTEIN"/>
    <property type="match status" value="1"/>
</dbReference>
<dbReference type="GO" id="GO:0008235">
    <property type="term" value="F:metalloexopeptidase activity"/>
    <property type="evidence" value="ECO:0007669"/>
    <property type="project" value="InterPro"/>
</dbReference>
<proteinExistence type="predicted"/>
<dbReference type="SUPFAM" id="SSF53187">
    <property type="entry name" value="Zn-dependent exopeptidases"/>
    <property type="match status" value="1"/>
</dbReference>
<dbReference type="AlphaFoldDB" id="A0A2S7SVJ7"/>
<keyword evidence="1" id="KW-0732">Signal</keyword>
<reference evidence="3 4" key="1">
    <citation type="submission" date="2018-01" db="EMBL/GenBank/DDBJ databases">
        <title>A novel member of the phylum Bacteroidetes isolated from glacier ice.</title>
        <authorList>
            <person name="Liu Q."/>
            <person name="Xin Y.-H."/>
        </authorList>
    </citation>
    <scope>NUCLEOTIDE SEQUENCE [LARGE SCALE GENOMIC DNA]</scope>
    <source>
        <strain evidence="3 4">RB1R16</strain>
    </source>
</reference>
<keyword evidence="4" id="KW-1185">Reference proteome</keyword>
<dbReference type="EMBL" id="PPSL01000003">
    <property type="protein sequence ID" value="PQJ10647.1"/>
    <property type="molecule type" value="Genomic_DNA"/>
</dbReference>
<feature type="signal peptide" evidence="1">
    <location>
        <begin position="1"/>
        <end position="17"/>
    </location>
</feature>